<keyword evidence="2" id="KW-1133">Transmembrane helix</keyword>
<accession>A0AA96VHJ7</accession>
<keyword evidence="1" id="KW-0732">Signal</keyword>
<proteinExistence type="predicted"/>
<keyword evidence="2" id="KW-0812">Transmembrane</keyword>
<keyword evidence="5" id="KW-1185">Reference proteome</keyword>
<dbReference type="EMBL" id="CP131061">
    <property type="protein sequence ID" value="WNY26642.1"/>
    <property type="molecule type" value="Genomic_DNA"/>
</dbReference>
<dbReference type="RefSeq" id="WP_338098162.1">
    <property type="nucleotide sequence ID" value="NZ_CP131061.1"/>
</dbReference>
<keyword evidence="2" id="KW-0472">Membrane</keyword>
<protein>
    <recommendedName>
        <fullName evidence="3">PGF-CTERM archaeal protein-sorting signal domain-containing protein</fullName>
    </recommendedName>
</protein>
<evidence type="ECO:0000313" key="5">
    <source>
        <dbReference type="Proteomes" id="UP001304970"/>
    </source>
</evidence>
<evidence type="ECO:0000259" key="3">
    <source>
        <dbReference type="Pfam" id="PF18204"/>
    </source>
</evidence>
<evidence type="ECO:0000256" key="1">
    <source>
        <dbReference type="ARBA" id="ARBA00022729"/>
    </source>
</evidence>
<gene>
    <name evidence="4" type="ORF">MsAm2_04140</name>
</gene>
<reference evidence="4 5" key="1">
    <citation type="submission" date="2023-07" db="EMBL/GenBank/DDBJ databases">
        <title>Closed genome sequence of Methanosarcinaceae archaeon Am2.</title>
        <authorList>
            <person name="Poehlein A."/>
            <person name="Protasov E."/>
            <person name="Platt K."/>
            <person name="Reeh H."/>
            <person name="Daniel R."/>
            <person name="Brune A."/>
        </authorList>
    </citation>
    <scope>NUCLEOTIDE SEQUENCE [LARGE SCALE GENOMIC DNA]</scope>
    <source>
        <strain evidence="4 5">Am2</strain>
    </source>
</reference>
<dbReference type="GeneID" id="89227815"/>
<feature type="domain" description="PGF-CTERM archaeal protein-sorting signal" evidence="3">
    <location>
        <begin position="74"/>
        <end position="93"/>
    </location>
</feature>
<organism evidence="4 5">
    <name type="scientific">Methanolapillus ohkumae</name>
    <dbReference type="NCBI Taxonomy" id="3028298"/>
    <lineage>
        <taxon>Archaea</taxon>
        <taxon>Methanobacteriati</taxon>
        <taxon>Methanobacteriota</taxon>
        <taxon>Stenosarchaea group</taxon>
        <taxon>Methanomicrobia</taxon>
        <taxon>Methanosarcinales</taxon>
        <taxon>Methanosarcinaceae</taxon>
        <taxon>Methanolapillus</taxon>
    </lineage>
</organism>
<dbReference type="AlphaFoldDB" id="A0AA96VHJ7"/>
<dbReference type="InterPro" id="IPR026371">
    <property type="entry name" value="PGF_CTERM"/>
</dbReference>
<name>A0AA96VHJ7_9EURY</name>
<feature type="transmembrane region" description="Helical" evidence="2">
    <location>
        <begin position="69"/>
        <end position="91"/>
    </location>
</feature>
<dbReference type="Pfam" id="PF18204">
    <property type="entry name" value="PGF-CTERM"/>
    <property type="match status" value="1"/>
</dbReference>
<evidence type="ECO:0000256" key="2">
    <source>
        <dbReference type="SAM" id="Phobius"/>
    </source>
</evidence>
<sequence>MNTKSLFIATILIFALIATAMAVENGMSKDNFKNMKSLSESNDRNSLVLSSPAPMATQMSASSLGYENIPGAGGFEMLIAAVGLLLVVYFVRK</sequence>
<dbReference type="Proteomes" id="UP001304970">
    <property type="component" value="Chromosome"/>
</dbReference>
<evidence type="ECO:0000313" key="4">
    <source>
        <dbReference type="EMBL" id="WNY26642.1"/>
    </source>
</evidence>